<feature type="domain" description="Core-binding (CB)" evidence="13">
    <location>
        <begin position="14"/>
        <end position="99"/>
    </location>
</feature>
<dbReference type="InterPro" id="IPR011010">
    <property type="entry name" value="DNA_brk_join_enz"/>
</dbReference>
<keyword evidence="4 11" id="KW-0963">Cytoplasm</keyword>
<name>A0ABY1S0H6_9GAMM</name>
<dbReference type="InterPro" id="IPR044068">
    <property type="entry name" value="CB"/>
</dbReference>
<keyword evidence="5 11" id="KW-0132">Cell division</keyword>
<comment type="caution">
    <text evidence="14">The sequence shown here is derived from an EMBL/GenBank/DDBJ whole genome shotgun (WGS) entry which is preliminary data.</text>
</comment>
<dbReference type="Gene3D" id="1.10.150.130">
    <property type="match status" value="1"/>
</dbReference>
<reference evidence="14 15" key="1">
    <citation type="submission" date="2017-05" db="EMBL/GenBank/DDBJ databases">
        <authorList>
            <person name="Varghese N."/>
            <person name="Submissions S."/>
        </authorList>
    </citation>
    <scope>NUCLEOTIDE SEQUENCE [LARGE SCALE GENOMIC DNA]</scope>
    <source>
        <strain evidence="14 15">CGMCC 1.7287</strain>
    </source>
</reference>
<dbReference type="Proteomes" id="UP001159257">
    <property type="component" value="Unassembled WGS sequence"/>
</dbReference>
<keyword evidence="7 11" id="KW-0229">DNA integration</keyword>
<feature type="active site" evidence="11">
    <location>
        <position position="184"/>
    </location>
</feature>
<evidence type="ECO:0000256" key="7">
    <source>
        <dbReference type="ARBA" id="ARBA00022908"/>
    </source>
</evidence>
<dbReference type="PROSITE" id="PS51898">
    <property type="entry name" value="TYR_RECOMBINASE"/>
    <property type="match status" value="1"/>
</dbReference>
<dbReference type="Pfam" id="PF00589">
    <property type="entry name" value="Phage_integrase"/>
    <property type="match status" value="1"/>
</dbReference>
<dbReference type="InterPro" id="IPR002104">
    <property type="entry name" value="Integrase_catalytic"/>
</dbReference>
<dbReference type="Gene3D" id="1.10.443.10">
    <property type="entry name" value="Intergrase catalytic core"/>
    <property type="match status" value="1"/>
</dbReference>
<evidence type="ECO:0000256" key="4">
    <source>
        <dbReference type="ARBA" id="ARBA00022490"/>
    </source>
</evidence>
<keyword evidence="6 11" id="KW-0159">Chromosome partition</keyword>
<dbReference type="InterPro" id="IPR004107">
    <property type="entry name" value="Integrase_SAM-like_N"/>
</dbReference>
<evidence type="ECO:0000256" key="2">
    <source>
        <dbReference type="ARBA" id="ARBA00010450"/>
    </source>
</evidence>
<dbReference type="InterPro" id="IPR023009">
    <property type="entry name" value="Tyrosine_recombinase_XerC/XerD"/>
</dbReference>
<dbReference type="HAMAP" id="MF_01807">
    <property type="entry name" value="Recomb_XerD"/>
    <property type="match status" value="1"/>
</dbReference>
<dbReference type="PANTHER" id="PTHR30349:SF90">
    <property type="entry name" value="TYROSINE RECOMBINASE XERD"/>
    <property type="match status" value="1"/>
</dbReference>
<comment type="function">
    <text evidence="11">Site-specific tyrosine recombinase, which acts by catalyzing the cutting and rejoining of the recombining DNA molecules. The XerC-XerD complex is essential to convert dimers of the bacterial chromosome into monomers to permit their segregation at cell division. It also contributes to the segregational stability of plasmids.</text>
</comment>
<feature type="active site" evidence="11">
    <location>
        <position position="255"/>
    </location>
</feature>
<accession>A0ABY1S0H6</accession>
<dbReference type="EMBL" id="FXWV01000007">
    <property type="protein sequence ID" value="SMR74673.1"/>
    <property type="molecule type" value="Genomic_DNA"/>
</dbReference>
<feature type="active site" evidence="11">
    <location>
        <position position="160"/>
    </location>
</feature>
<gene>
    <name evidence="11" type="primary">xerD</name>
    <name evidence="14" type="ORF">SAMN04487964_107137</name>
</gene>
<dbReference type="CDD" id="cd00798">
    <property type="entry name" value="INT_XerDC_C"/>
    <property type="match status" value="1"/>
</dbReference>
<evidence type="ECO:0000313" key="15">
    <source>
        <dbReference type="Proteomes" id="UP001159257"/>
    </source>
</evidence>
<protein>
    <recommendedName>
        <fullName evidence="3 11">Tyrosine recombinase XerD</fullName>
    </recommendedName>
</protein>
<proteinExistence type="inferred from homology"/>
<evidence type="ECO:0000259" key="13">
    <source>
        <dbReference type="PROSITE" id="PS51900"/>
    </source>
</evidence>
<evidence type="ECO:0000259" key="12">
    <source>
        <dbReference type="PROSITE" id="PS51898"/>
    </source>
</evidence>
<keyword evidence="8 11" id="KW-0238">DNA-binding</keyword>
<dbReference type="Pfam" id="PF02899">
    <property type="entry name" value="Phage_int_SAM_1"/>
    <property type="match status" value="1"/>
</dbReference>
<organism evidence="14 15">
    <name type="scientific">Marinobacterium sediminicola</name>
    <dbReference type="NCBI Taxonomy" id="518898"/>
    <lineage>
        <taxon>Bacteria</taxon>
        <taxon>Pseudomonadati</taxon>
        <taxon>Pseudomonadota</taxon>
        <taxon>Gammaproteobacteria</taxon>
        <taxon>Oceanospirillales</taxon>
        <taxon>Oceanospirillaceae</taxon>
        <taxon>Marinobacterium</taxon>
    </lineage>
</organism>
<dbReference type="InterPro" id="IPR010998">
    <property type="entry name" value="Integrase_recombinase_N"/>
</dbReference>
<dbReference type="InterPro" id="IPR013762">
    <property type="entry name" value="Integrase-like_cat_sf"/>
</dbReference>
<dbReference type="InterPro" id="IPR050090">
    <property type="entry name" value="Tyrosine_recombinase_XerCD"/>
</dbReference>
<comment type="subunit">
    <text evidence="11">Forms a cyclic heterotetrameric complex composed of two molecules of XerC and two molecules of XerD.</text>
</comment>
<evidence type="ECO:0000256" key="10">
    <source>
        <dbReference type="ARBA" id="ARBA00023306"/>
    </source>
</evidence>
<keyword evidence="10 11" id="KW-0131">Cell cycle</keyword>
<evidence type="ECO:0000256" key="9">
    <source>
        <dbReference type="ARBA" id="ARBA00023172"/>
    </source>
</evidence>
<feature type="active site" description="O-(3'-phospho-DNA)-tyrosine intermediate" evidence="11">
    <location>
        <position position="290"/>
    </location>
</feature>
<dbReference type="InterPro" id="IPR011932">
    <property type="entry name" value="Recomb_XerD"/>
</dbReference>
<dbReference type="NCBIfam" id="TIGR02225">
    <property type="entry name" value="recomb_XerD"/>
    <property type="match status" value="1"/>
</dbReference>
<evidence type="ECO:0000256" key="11">
    <source>
        <dbReference type="HAMAP-Rule" id="MF_01807"/>
    </source>
</evidence>
<feature type="domain" description="Tyr recombinase" evidence="12">
    <location>
        <begin position="120"/>
        <end position="303"/>
    </location>
</feature>
<feature type="active site" evidence="11">
    <location>
        <position position="258"/>
    </location>
</feature>
<sequence>MSHDRRCTTRSPQATDVELIESWINVLWLEKGLSENSQSSYRRDLRQYALWLNQRQLGLLHAGRSELQHYLNWRLEQQLKSSSTSRLLSCLRGFYRYLLREGRISTDPTLNLDNPRTGRPLPKTLTEQDVETLLAAPDTSDVLGLRDRTMLEVLYATGLRVSELIALQLEQINQRIGVIRVIGKGNKERLVPVGDEALYWVQRYLKEARPMLVRDMREEALFLSQRGQMMTRQTFWYRVKRYAIESGVDKPLSPHVLRHAFATHLLNHGADLRVVQMLLGHSDLSTTQIYTHVASHRLQSLHREHHPRG</sequence>
<keyword evidence="9 11" id="KW-0233">DNA recombination</keyword>
<evidence type="ECO:0000313" key="14">
    <source>
        <dbReference type="EMBL" id="SMR74673.1"/>
    </source>
</evidence>
<evidence type="ECO:0000256" key="3">
    <source>
        <dbReference type="ARBA" id="ARBA00015810"/>
    </source>
</evidence>
<comment type="subcellular location">
    <subcellularLocation>
        <location evidence="1 11">Cytoplasm</location>
    </subcellularLocation>
</comment>
<dbReference type="PROSITE" id="PS51900">
    <property type="entry name" value="CB"/>
    <property type="match status" value="1"/>
</dbReference>
<evidence type="ECO:0000256" key="5">
    <source>
        <dbReference type="ARBA" id="ARBA00022618"/>
    </source>
</evidence>
<feature type="active site" evidence="11">
    <location>
        <position position="281"/>
    </location>
</feature>
<dbReference type="PANTHER" id="PTHR30349">
    <property type="entry name" value="PHAGE INTEGRASE-RELATED"/>
    <property type="match status" value="1"/>
</dbReference>
<evidence type="ECO:0000256" key="8">
    <source>
        <dbReference type="ARBA" id="ARBA00023125"/>
    </source>
</evidence>
<evidence type="ECO:0000256" key="1">
    <source>
        <dbReference type="ARBA" id="ARBA00004496"/>
    </source>
</evidence>
<dbReference type="NCBIfam" id="NF001399">
    <property type="entry name" value="PRK00283.1"/>
    <property type="match status" value="1"/>
</dbReference>
<keyword evidence="15" id="KW-1185">Reference proteome</keyword>
<evidence type="ECO:0000256" key="6">
    <source>
        <dbReference type="ARBA" id="ARBA00022829"/>
    </source>
</evidence>
<comment type="similarity">
    <text evidence="2 11">Belongs to the 'phage' integrase family. XerD subfamily.</text>
</comment>
<dbReference type="NCBIfam" id="NF040815">
    <property type="entry name" value="recomb_XerA_Arch"/>
    <property type="match status" value="1"/>
</dbReference>
<dbReference type="HAMAP" id="MF_01808">
    <property type="entry name" value="Recomb_XerC_XerD"/>
    <property type="match status" value="1"/>
</dbReference>
<dbReference type="RefSeq" id="WP_239041181.1">
    <property type="nucleotide sequence ID" value="NZ_BAAAEY010000007.1"/>
</dbReference>
<dbReference type="SUPFAM" id="SSF56349">
    <property type="entry name" value="DNA breaking-rejoining enzymes"/>
    <property type="match status" value="1"/>
</dbReference>